<dbReference type="OrthoDB" id="9814202at2"/>
<gene>
    <name evidence="10" type="primary">amtB</name>
    <name evidence="10" type="ordered locus">CHU_0916</name>
</gene>
<comment type="subcellular location">
    <subcellularLocation>
        <location evidence="8">Cell membrane</location>
        <topology evidence="8">Multi-pass membrane protein</topology>
    </subcellularLocation>
    <subcellularLocation>
        <location evidence="1">Membrane</location>
        <topology evidence="1">Multi-pass membrane protein</topology>
    </subcellularLocation>
</comment>
<keyword evidence="5 8" id="KW-1133">Transmembrane helix</keyword>
<protein>
    <recommendedName>
        <fullName evidence="8">Ammonium transporter</fullName>
    </recommendedName>
</protein>
<evidence type="ECO:0000313" key="10">
    <source>
        <dbReference type="EMBL" id="ABG58197.1"/>
    </source>
</evidence>
<comment type="similarity">
    <text evidence="2 8">Belongs to the ammonia transporter channel (TC 1.A.11.2) family.</text>
</comment>
<organism evidence="10 11">
    <name type="scientific">Cytophaga hutchinsonii (strain ATCC 33406 / DSM 1761 / CIP 103989 / NBRC 15051 / NCIMB 9469 / D465)</name>
    <dbReference type="NCBI Taxonomy" id="269798"/>
    <lineage>
        <taxon>Bacteria</taxon>
        <taxon>Pseudomonadati</taxon>
        <taxon>Bacteroidota</taxon>
        <taxon>Cytophagia</taxon>
        <taxon>Cytophagales</taxon>
        <taxon>Cytophagaceae</taxon>
        <taxon>Cytophaga</taxon>
    </lineage>
</organism>
<dbReference type="RefSeq" id="WP_011584312.1">
    <property type="nucleotide sequence ID" value="NC_008255.1"/>
</dbReference>
<feature type="transmembrane region" description="Helical" evidence="8">
    <location>
        <begin position="406"/>
        <end position="427"/>
    </location>
</feature>
<evidence type="ECO:0000256" key="6">
    <source>
        <dbReference type="ARBA" id="ARBA00023136"/>
    </source>
</evidence>
<dbReference type="InterPro" id="IPR001905">
    <property type="entry name" value="Ammonium_transpt"/>
</dbReference>
<dbReference type="PANTHER" id="PTHR11730">
    <property type="entry name" value="AMMONIUM TRANSPORTER"/>
    <property type="match status" value="1"/>
</dbReference>
<dbReference type="InterPro" id="IPR018047">
    <property type="entry name" value="Ammonium_transpt_CS"/>
</dbReference>
<feature type="transmembrane region" description="Helical" evidence="8">
    <location>
        <begin position="53"/>
        <end position="73"/>
    </location>
</feature>
<feature type="domain" description="Ammonium transporter AmtB-like" evidence="9">
    <location>
        <begin position="53"/>
        <end position="454"/>
    </location>
</feature>
<feature type="transmembrane region" description="Helical" evidence="8">
    <location>
        <begin position="314"/>
        <end position="332"/>
    </location>
</feature>
<feature type="transmembrane region" description="Helical" evidence="8">
    <location>
        <begin position="280"/>
        <end position="307"/>
    </location>
</feature>
<feature type="transmembrane region" description="Helical" evidence="8">
    <location>
        <begin position="85"/>
        <end position="105"/>
    </location>
</feature>
<dbReference type="AlphaFoldDB" id="A0A6N4SPH9"/>
<dbReference type="GO" id="GO:0097272">
    <property type="term" value="P:ammonium homeostasis"/>
    <property type="evidence" value="ECO:0007669"/>
    <property type="project" value="TreeGrafter"/>
</dbReference>
<evidence type="ECO:0000256" key="3">
    <source>
        <dbReference type="ARBA" id="ARBA00022448"/>
    </source>
</evidence>
<dbReference type="InterPro" id="IPR029020">
    <property type="entry name" value="Ammonium/urea_transptr"/>
</dbReference>
<evidence type="ECO:0000256" key="7">
    <source>
        <dbReference type="ARBA" id="ARBA00023177"/>
    </source>
</evidence>
<sequence>METAVLDTIEAAVPAIDSIKAVAAITVDTLASKSSLAATDAAVSQLGLTANNIWMMLCTALVFIMNLGFATVESGLARSKNTTNILFKNTITPAIGIIIFCLWGFNLMYPGGAYEGGFFGFGGFGLTAPAAESGGLDLTYAGGYTYWTDFLFQAMFAATAATIVSGAVAERIKLTSYIIFTCIIIGVIYPVVGMWNWGGGWLKSLGFYDFAGSTMVHSLGGWAALAGVIVLGPRIGKYVDGKINPIPGHSLPLATIGVFLLWLGWFGFNGGSVLSADPALTSLVLVTTSLAAAAGAIGALLASVIYLKTLDLSMVLNGILGGLVGITAGADLMSPNDAILIGLISGAAVVFAVIFFDKIKVDDPVGATSVHLVCGILGTLFVGIFGDKGFGGSAEGAGMSQLIKQLIGVGAAASLVFPASYVIFTIISKTVGLRVAAKEEIEGLDIAEHGMKAYNIDVDKEY</sequence>
<evidence type="ECO:0000256" key="8">
    <source>
        <dbReference type="RuleBase" id="RU362002"/>
    </source>
</evidence>
<dbReference type="PANTHER" id="PTHR11730:SF62">
    <property type="entry name" value="AMMONIUM TRANSPORTER SLL1017-RELATED"/>
    <property type="match status" value="1"/>
</dbReference>
<feature type="transmembrane region" description="Helical" evidence="8">
    <location>
        <begin position="210"/>
        <end position="231"/>
    </location>
</feature>
<proteinExistence type="inferred from homology"/>
<feature type="transmembrane region" description="Helical" evidence="8">
    <location>
        <begin position="338"/>
        <end position="356"/>
    </location>
</feature>
<evidence type="ECO:0000256" key="1">
    <source>
        <dbReference type="ARBA" id="ARBA00004141"/>
    </source>
</evidence>
<dbReference type="GO" id="GO:0008519">
    <property type="term" value="F:ammonium channel activity"/>
    <property type="evidence" value="ECO:0007669"/>
    <property type="project" value="InterPro"/>
</dbReference>
<feature type="transmembrane region" description="Helical" evidence="8">
    <location>
        <begin position="368"/>
        <end position="386"/>
    </location>
</feature>
<keyword evidence="3 8" id="KW-0813">Transport</keyword>
<dbReference type="EMBL" id="CP000383">
    <property type="protein sequence ID" value="ABG58197.1"/>
    <property type="molecule type" value="Genomic_DNA"/>
</dbReference>
<keyword evidence="11" id="KW-1185">Reference proteome</keyword>
<dbReference type="KEGG" id="chu:CHU_0916"/>
<accession>A0A6N4SPH9</accession>
<dbReference type="Pfam" id="PF00909">
    <property type="entry name" value="Ammonium_transp"/>
    <property type="match status" value="1"/>
</dbReference>
<evidence type="ECO:0000259" key="9">
    <source>
        <dbReference type="Pfam" id="PF00909"/>
    </source>
</evidence>
<evidence type="ECO:0000313" key="11">
    <source>
        <dbReference type="Proteomes" id="UP000001822"/>
    </source>
</evidence>
<dbReference type="SUPFAM" id="SSF111352">
    <property type="entry name" value="Ammonium transporter"/>
    <property type="match status" value="1"/>
</dbReference>
<dbReference type="GO" id="GO:0005886">
    <property type="term" value="C:plasma membrane"/>
    <property type="evidence" value="ECO:0007669"/>
    <property type="project" value="UniProtKB-SubCell"/>
</dbReference>
<keyword evidence="6 8" id="KW-0472">Membrane</keyword>
<dbReference type="NCBIfam" id="TIGR00836">
    <property type="entry name" value="amt"/>
    <property type="match status" value="1"/>
</dbReference>
<dbReference type="Gene3D" id="1.10.3430.10">
    <property type="entry name" value="Ammonium transporter AmtB like domains"/>
    <property type="match status" value="1"/>
</dbReference>
<evidence type="ECO:0000256" key="2">
    <source>
        <dbReference type="ARBA" id="ARBA00005887"/>
    </source>
</evidence>
<name>A0A6N4SPH9_CYTH3</name>
<feature type="transmembrane region" description="Helical" evidence="8">
    <location>
        <begin position="251"/>
        <end position="268"/>
    </location>
</feature>
<evidence type="ECO:0000256" key="4">
    <source>
        <dbReference type="ARBA" id="ARBA00022692"/>
    </source>
</evidence>
<feature type="transmembrane region" description="Helical" evidence="8">
    <location>
        <begin position="176"/>
        <end position="198"/>
    </location>
</feature>
<feature type="transmembrane region" description="Helical" evidence="8">
    <location>
        <begin position="150"/>
        <end position="169"/>
    </location>
</feature>
<dbReference type="InterPro" id="IPR024041">
    <property type="entry name" value="NH4_transpt_AmtB-like_dom"/>
</dbReference>
<keyword evidence="7 8" id="KW-0924">Ammonia transport</keyword>
<keyword evidence="4 8" id="KW-0812">Transmembrane</keyword>
<dbReference type="Proteomes" id="UP000001822">
    <property type="component" value="Chromosome"/>
</dbReference>
<evidence type="ECO:0000256" key="5">
    <source>
        <dbReference type="ARBA" id="ARBA00022989"/>
    </source>
</evidence>
<reference evidence="10 11" key="1">
    <citation type="journal article" date="2007" name="Appl. Environ. Microbiol.">
        <title>Genome sequence of the cellulolytic gliding bacterium Cytophaga hutchinsonii.</title>
        <authorList>
            <person name="Xie G."/>
            <person name="Bruce D.C."/>
            <person name="Challacombe J.F."/>
            <person name="Chertkov O."/>
            <person name="Detter J.C."/>
            <person name="Gilna P."/>
            <person name="Han C.S."/>
            <person name="Lucas S."/>
            <person name="Misra M."/>
            <person name="Myers G.L."/>
            <person name="Richardson P."/>
            <person name="Tapia R."/>
            <person name="Thayer N."/>
            <person name="Thompson L.S."/>
            <person name="Brettin T.S."/>
            <person name="Henrissat B."/>
            <person name="Wilson D.B."/>
            <person name="McBride M.J."/>
        </authorList>
    </citation>
    <scope>NUCLEOTIDE SEQUENCE [LARGE SCALE GENOMIC DNA]</scope>
    <source>
        <strain evidence="11">ATCC 33406 / DSM 1761 / CIP 103989 / NBRC 15051 / NCIMB 9469 / D465</strain>
    </source>
</reference>
<dbReference type="PROSITE" id="PS01219">
    <property type="entry name" value="AMMONIUM_TRANSP"/>
    <property type="match status" value="1"/>
</dbReference>